<keyword evidence="7 9" id="KW-0460">Magnesium</keyword>
<evidence type="ECO:0000256" key="2">
    <source>
        <dbReference type="ARBA" id="ARBA00022598"/>
    </source>
</evidence>
<dbReference type="PIRSF" id="PIRSF006755">
    <property type="entry name" value="DTB_synth"/>
    <property type="match status" value="1"/>
</dbReference>
<dbReference type="GO" id="GO:0005829">
    <property type="term" value="C:cytosol"/>
    <property type="evidence" value="ECO:0007669"/>
    <property type="project" value="TreeGrafter"/>
</dbReference>
<evidence type="ECO:0000256" key="10">
    <source>
        <dbReference type="SAM" id="Coils"/>
    </source>
</evidence>
<name>A0A2D3PRR9_9FUSO</name>
<comment type="function">
    <text evidence="9">Catalyzes a mechanistically unusual reaction, the ATP-dependent insertion of CO2 between the N7 and N8 nitrogen atoms of 7,8-diaminopelargonic acid (DAPA, also called 7,8-diammoniononanoate) to form a ureido ring.</text>
</comment>
<comment type="catalytic activity">
    <reaction evidence="9">
        <text>(7R,8S)-7,8-diammoniononanoate + CO2 + ATP = (4R,5S)-dethiobiotin + ADP + phosphate + 3 H(+)</text>
        <dbReference type="Rhea" id="RHEA:15805"/>
        <dbReference type="ChEBI" id="CHEBI:15378"/>
        <dbReference type="ChEBI" id="CHEBI:16526"/>
        <dbReference type="ChEBI" id="CHEBI:30616"/>
        <dbReference type="ChEBI" id="CHEBI:43474"/>
        <dbReference type="ChEBI" id="CHEBI:149469"/>
        <dbReference type="ChEBI" id="CHEBI:149473"/>
        <dbReference type="ChEBI" id="CHEBI:456216"/>
        <dbReference type="EC" id="6.3.3.3"/>
    </reaction>
</comment>
<keyword evidence="1 9" id="KW-0963">Cytoplasm</keyword>
<dbReference type="InterPro" id="IPR027417">
    <property type="entry name" value="P-loop_NTPase"/>
</dbReference>
<feature type="binding site" evidence="9">
    <location>
        <position position="54"/>
    </location>
    <ligand>
        <name>Mg(2+)</name>
        <dbReference type="ChEBI" id="CHEBI:18420"/>
    </ligand>
</feature>
<dbReference type="Pfam" id="PF13500">
    <property type="entry name" value="AAA_26"/>
    <property type="match status" value="1"/>
</dbReference>
<dbReference type="RefSeq" id="WP_100026444.1">
    <property type="nucleotide sequence ID" value="NZ_CP024704.1"/>
</dbReference>
<feature type="binding site" evidence="9">
    <location>
        <begin position="14"/>
        <end position="19"/>
    </location>
    <ligand>
        <name>ATP</name>
        <dbReference type="ChEBI" id="CHEBI:30616"/>
    </ligand>
</feature>
<dbReference type="EMBL" id="CP024704">
    <property type="protein sequence ID" value="ATV70383.1"/>
    <property type="molecule type" value="Genomic_DNA"/>
</dbReference>
<comment type="catalytic activity">
    <reaction evidence="8">
        <text>(7R,8S)-8-amino-7-(carboxyamino)nonanoate + ATP = (4R,5S)-dethiobiotin + ADP + phosphate + H(+)</text>
        <dbReference type="Rhea" id="RHEA:63684"/>
        <dbReference type="ChEBI" id="CHEBI:15378"/>
        <dbReference type="ChEBI" id="CHEBI:30616"/>
        <dbReference type="ChEBI" id="CHEBI:43474"/>
        <dbReference type="ChEBI" id="CHEBI:149470"/>
        <dbReference type="ChEBI" id="CHEBI:149473"/>
        <dbReference type="ChEBI" id="CHEBI:456216"/>
    </reaction>
</comment>
<dbReference type="GO" id="GO:0005524">
    <property type="term" value="F:ATP binding"/>
    <property type="evidence" value="ECO:0007669"/>
    <property type="project" value="UniProtKB-UniRule"/>
</dbReference>
<comment type="subunit">
    <text evidence="9">Homodimer.</text>
</comment>
<evidence type="ECO:0000256" key="8">
    <source>
        <dbReference type="ARBA" id="ARBA00047386"/>
    </source>
</evidence>
<feature type="binding site" evidence="9">
    <location>
        <position position="54"/>
    </location>
    <ligand>
        <name>ATP</name>
        <dbReference type="ChEBI" id="CHEBI:30616"/>
    </ligand>
</feature>
<keyword evidence="3 9" id="KW-0479">Metal-binding</keyword>
<keyword evidence="2 9" id="KW-0436">Ligase</keyword>
<dbReference type="GO" id="GO:0000287">
    <property type="term" value="F:magnesium ion binding"/>
    <property type="evidence" value="ECO:0007669"/>
    <property type="project" value="UniProtKB-UniRule"/>
</dbReference>
<keyword evidence="5 9" id="KW-0093">Biotin biosynthesis</keyword>
<comment type="cofactor">
    <cofactor evidence="9">
        <name>Mg(2+)</name>
        <dbReference type="ChEBI" id="CHEBI:18420"/>
    </cofactor>
</comment>
<gene>
    <name evidence="9 11" type="primary">bioD</name>
    <name evidence="11" type="ORF">CTM98_06810</name>
</gene>
<feature type="binding site" evidence="9">
    <location>
        <position position="114"/>
    </location>
    <ligand>
        <name>Mg(2+)</name>
        <dbReference type="ChEBI" id="CHEBI:18420"/>
    </ligand>
</feature>
<dbReference type="Proteomes" id="UP000230781">
    <property type="component" value="Chromosome"/>
</dbReference>
<evidence type="ECO:0000256" key="5">
    <source>
        <dbReference type="ARBA" id="ARBA00022756"/>
    </source>
</evidence>
<keyword evidence="4 9" id="KW-0547">Nucleotide-binding</keyword>
<comment type="caution">
    <text evidence="9">Lacks conserved residue(s) required for the propagation of feature annotation.</text>
</comment>
<reference evidence="11 12" key="1">
    <citation type="submission" date="2017-11" db="EMBL/GenBank/DDBJ databases">
        <title>Genome sequencing of Fusobacterium periodonticum KCOM 2555.</title>
        <authorList>
            <person name="Kook J.-K."/>
            <person name="Park S.-N."/>
            <person name="Lim Y.K."/>
        </authorList>
    </citation>
    <scope>NUCLEOTIDE SEQUENCE [LARGE SCALE GENOMIC DNA]</scope>
    <source>
        <strain evidence="11 12">KCOM 2555</strain>
    </source>
</reference>
<dbReference type="GO" id="GO:0004141">
    <property type="term" value="F:dethiobiotin synthase activity"/>
    <property type="evidence" value="ECO:0007669"/>
    <property type="project" value="UniProtKB-UniRule"/>
</dbReference>
<feature type="binding site" evidence="9">
    <location>
        <begin position="175"/>
        <end position="176"/>
    </location>
    <ligand>
        <name>ATP</name>
        <dbReference type="ChEBI" id="CHEBI:30616"/>
    </ligand>
</feature>
<dbReference type="EC" id="6.3.3.3" evidence="9"/>
<feature type="binding site" evidence="9">
    <location>
        <begin position="114"/>
        <end position="117"/>
    </location>
    <ligand>
        <name>ATP</name>
        <dbReference type="ChEBI" id="CHEBI:30616"/>
    </ligand>
</feature>
<feature type="binding site" evidence="9">
    <location>
        <position position="41"/>
    </location>
    <ligand>
        <name>substrate</name>
    </ligand>
</feature>
<dbReference type="NCBIfam" id="TIGR00347">
    <property type="entry name" value="bioD"/>
    <property type="match status" value="1"/>
</dbReference>
<dbReference type="Gene3D" id="3.40.50.300">
    <property type="entry name" value="P-loop containing nucleotide triphosphate hydrolases"/>
    <property type="match status" value="1"/>
</dbReference>
<organism evidence="11 12">
    <name type="scientific">Fusobacterium pseudoperiodonticum</name>
    <dbReference type="NCBI Taxonomy" id="2663009"/>
    <lineage>
        <taxon>Bacteria</taxon>
        <taxon>Fusobacteriati</taxon>
        <taxon>Fusobacteriota</taxon>
        <taxon>Fusobacteriia</taxon>
        <taxon>Fusobacteriales</taxon>
        <taxon>Fusobacteriaceae</taxon>
        <taxon>Fusobacterium</taxon>
    </lineage>
</organism>
<feature type="binding site" evidence="9">
    <location>
        <position position="18"/>
    </location>
    <ligand>
        <name>Mg(2+)</name>
        <dbReference type="ChEBI" id="CHEBI:18420"/>
    </ligand>
</feature>
<evidence type="ECO:0000256" key="3">
    <source>
        <dbReference type="ARBA" id="ARBA00022723"/>
    </source>
</evidence>
<dbReference type="PANTHER" id="PTHR43210">
    <property type="entry name" value="DETHIOBIOTIN SYNTHETASE"/>
    <property type="match status" value="1"/>
</dbReference>
<dbReference type="InterPro" id="IPR004472">
    <property type="entry name" value="DTB_synth_BioD"/>
</dbReference>
<accession>A0A2D3PRR9</accession>
<sequence>MNFKDFFVIGTDTDVGKTYVSTLLYKALRKYNFQYYKPIQSGCFLRDNKLTAPDVDFLTKFVDIPYDDSMVTYTLKEEVSPHLASEMEGTVIEIENVKKHYEELKKQYSNIIVEGAGGLYVPLIRDKFYIYDLIKMWNLPVVLVCGTKVGSINHTMLTLNALKTMGIKLEGLVFNNYKGQFFEDDNIKVILELSKVKNYLIIKNGQKEISDEEIETFFN</sequence>
<comment type="pathway">
    <text evidence="9">Cofactor biosynthesis; biotin biosynthesis; biotin from 7,8-diaminononanoate: step 1/2.</text>
</comment>
<dbReference type="FunFam" id="3.40.50.300:FF:000292">
    <property type="entry name" value="ATP-dependent dethiobiotin synthetase BioD"/>
    <property type="match status" value="1"/>
</dbReference>
<dbReference type="CDD" id="cd03109">
    <property type="entry name" value="DTBS"/>
    <property type="match status" value="1"/>
</dbReference>
<evidence type="ECO:0000313" key="12">
    <source>
        <dbReference type="Proteomes" id="UP000230781"/>
    </source>
</evidence>
<evidence type="ECO:0000256" key="1">
    <source>
        <dbReference type="ARBA" id="ARBA00022490"/>
    </source>
</evidence>
<evidence type="ECO:0000256" key="7">
    <source>
        <dbReference type="ARBA" id="ARBA00022842"/>
    </source>
</evidence>
<dbReference type="GO" id="GO:0009102">
    <property type="term" value="P:biotin biosynthetic process"/>
    <property type="evidence" value="ECO:0007669"/>
    <property type="project" value="UniProtKB-UniRule"/>
</dbReference>
<feature type="coiled-coil region" evidence="10">
    <location>
        <begin position="87"/>
        <end position="114"/>
    </location>
</feature>
<feature type="active site" evidence="9">
    <location>
        <position position="37"/>
    </location>
</feature>
<comment type="subcellular location">
    <subcellularLocation>
        <location evidence="9">Cytoplasm</location>
    </subcellularLocation>
</comment>
<proteinExistence type="inferred from homology"/>
<comment type="similarity">
    <text evidence="9">Belongs to the dethiobiotin synthetase family.</text>
</comment>
<dbReference type="PANTHER" id="PTHR43210:SF2">
    <property type="entry name" value="ATP-DEPENDENT DETHIOBIOTIN SYNTHETASE BIOD 2"/>
    <property type="match status" value="1"/>
</dbReference>
<dbReference type="GO" id="GO:0042803">
    <property type="term" value="F:protein homodimerization activity"/>
    <property type="evidence" value="ECO:0007669"/>
    <property type="project" value="UniProtKB-ARBA"/>
</dbReference>
<keyword evidence="6 9" id="KW-0067">ATP-binding</keyword>
<evidence type="ECO:0000313" key="11">
    <source>
        <dbReference type="EMBL" id="ATV70383.1"/>
    </source>
</evidence>
<dbReference type="SUPFAM" id="SSF52540">
    <property type="entry name" value="P-loop containing nucleoside triphosphate hydrolases"/>
    <property type="match status" value="1"/>
</dbReference>
<keyword evidence="10" id="KW-0175">Coiled coil</keyword>
<protein>
    <recommendedName>
        <fullName evidence="9">ATP-dependent dethiobiotin synthetase BioD</fullName>
        <ecNumber evidence="9">6.3.3.3</ecNumber>
    </recommendedName>
    <alternativeName>
        <fullName evidence="9">DTB synthetase</fullName>
        <shortName evidence="9">DTBS</shortName>
    </alternativeName>
    <alternativeName>
        <fullName evidence="9">Dethiobiotin synthase</fullName>
    </alternativeName>
</protein>
<evidence type="ECO:0000256" key="6">
    <source>
        <dbReference type="ARBA" id="ARBA00022840"/>
    </source>
</evidence>
<evidence type="ECO:0000256" key="4">
    <source>
        <dbReference type="ARBA" id="ARBA00022741"/>
    </source>
</evidence>
<dbReference type="AlphaFoldDB" id="A0A2D3PRR9"/>
<evidence type="ECO:0000256" key="9">
    <source>
        <dbReference type="HAMAP-Rule" id="MF_00336"/>
    </source>
</evidence>
<dbReference type="UniPathway" id="UPA00078">
    <property type="reaction ID" value="UER00161"/>
</dbReference>
<dbReference type="HAMAP" id="MF_00336">
    <property type="entry name" value="BioD"/>
    <property type="match status" value="1"/>
</dbReference>